<comment type="caution">
    <text evidence="1">The sequence shown here is derived from an EMBL/GenBank/DDBJ whole genome shotgun (WGS) entry which is preliminary data.</text>
</comment>
<organism evidence="1 2">
    <name type="scientific">Umezawaea tangerina</name>
    <dbReference type="NCBI Taxonomy" id="84725"/>
    <lineage>
        <taxon>Bacteria</taxon>
        <taxon>Bacillati</taxon>
        <taxon>Actinomycetota</taxon>
        <taxon>Actinomycetes</taxon>
        <taxon>Pseudonocardiales</taxon>
        <taxon>Pseudonocardiaceae</taxon>
        <taxon>Umezawaea</taxon>
    </lineage>
</organism>
<evidence type="ECO:0000313" key="2">
    <source>
        <dbReference type="Proteomes" id="UP000239494"/>
    </source>
</evidence>
<keyword evidence="2" id="KW-1185">Reference proteome</keyword>
<proteinExistence type="predicted"/>
<reference evidence="1 2" key="1">
    <citation type="submission" date="2018-03" db="EMBL/GenBank/DDBJ databases">
        <title>Genomic Encyclopedia of Archaeal and Bacterial Type Strains, Phase II (KMG-II): from individual species to whole genera.</title>
        <authorList>
            <person name="Goeker M."/>
        </authorList>
    </citation>
    <scope>NUCLEOTIDE SEQUENCE [LARGE SCALE GENOMIC DNA]</scope>
    <source>
        <strain evidence="1 2">DSM 44720</strain>
    </source>
</reference>
<dbReference type="Proteomes" id="UP000239494">
    <property type="component" value="Unassembled WGS sequence"/>
</dbReference>
<name>A0A2T0SS81_9PSEU</name>
<dbReference type="EMBL" id="PVTF01000012">
    <property type="protein sequence ID" value="PRY36275.1"/>
    <property type="molecule type" value="Genomic_DNA"/>
</dbReference>
<protein>
    <submittedName>
        <fullName evidence="1">Uncharacterized protein</fullName>
    </submittedName>
</protein>
<dbReference type="AlphaFoldDB" id="A0A2T0SS81"/>
<dbReference type="RefSeq" id="WP_106192814.1">
    <property type="nucleotide sequence ID" value="NZ_PVTF01000012.1"/>
</dbReference>
<gene>
    <name evidence="1" type="ORF">CLV43_112202</name>
</gene>
<accession>A0A2T0SS81</accession>
<evidence type="ECO:0000313" key="1">
    <source>
        <dbReference type="EMBL" id="PRY36275.1"/>
    </source>
</evidence>
<sequence>MGRTHPTPVSAKNVRKGASLTNLAGLVASVEIKGPDVLITMDDGTKTYFGANEKVTVNKPV</sequence>